<dbReference type="PANTHER" id="PTHR12957">
    <property type="entry name" value="DEAD/H BOX POLYPEPTIDE 26/DICE1-RELATED"/>
    <property type="match status" value="1"/>
</dbReference>
<dbReference type="WBParaSite" id="ACRNAN_scaffold800.g31259.t2">
    <property type="protein sequence ID" value="ACRNAN_scaffold800.g31259.t2"/>
    <property type="gene ID" value="ACRNAN_scaffold800.g31259"/>
</dbReference>
<organism evidence="2 3">
    <name type="scientific">Acrobeloides nanus</name>
    <dbReference type="NCBI Taxonomy" id="290746"/>
    <lineage>
        <taxon>Eukaryota</taxon>
        <taxon>Metazoa</taxon>
        <taxon>Ecdysozoa</taxon>
        <taxon>Nematoda</taxon>
        <taxon>Chromadorea</taxon>
        <taxon>Rhabditida</taxon>
        <taxon>Tylenchina</taxon>
        <taxon>Cephalobomorpha</taxon>
        <taxon>Cephaloboidea</taxon>
        <taxon>Cephalobidae</taxon>
        <taxon>Acrobeloides</taxon>
    </lineage>
</organism>
<name>A0A914EIM0_9BILA</name>
<dbReference type="GO" id="GO:0032039">
    <property type="term" value="C:integrator complex"/>
    <property type="evidence" value="ECO:0007669"/>
    <property type="project" value="TreeGrafter"/>
</dbReference>
<dbReference type="Proteomes" id="UP000887540">
    <property type="component" value="Unplaced"/>
</dbReference>
<dbReference type="Pfam" id="PF13519">
    <property type="entry name" value="VWA_2"/>
    <property type="match status" value="1"/>
</dbReference>
<dbReference type="InterPro" id="IPR036465">
    <property type="entry name" value="vWFA_dom_sf"/>
</dbReference>
<keyword evidence="2" id="KW-1185">Reference proteome</keyword>
<sequence length="73" mass="8615">MTIIVFLVDTSASMAMKTYMGTTVLDFARKTIEEFLKQLTIRQSRDQQRDRYMLMTFDEYPNNVKVRLAGKKE</sequence>
<accession>A0A914EIM0</accession>
<dbReference type="SUPFAM" id="SSF53300">
    <property type="entry name" value="vWA-like"/>
    <property type="match status" value="1"/>
</dbReference>
<dbReference type="InterPro" id="IPR051113">
    <property type="entry name" value="Integrator_subunit6"/>
</dbReference>
<reference evidence="3" key="1">
    <citation type="submission" date="2022-11" db="UniProtKB">
        <authorList>
            <consortium name="WormBaseParasite"/>
        </authorList>
    </citation>
    <scope>IDENTIFICATION</scope>
</reference>
<dbReference type="InterPro" id="IPR002035">
    <property type="entry name" value="VWF_A"/>
</dbReference>
<evidence type="ECO:0000313" key="2">
    <source>
        <dbReference type="Proteomes" id="UP000887540"/>
    </source>
</evidence>
<evidence type="ECO:0000259" key="1">
    <source>
        <dbReference type="Pfam" id="PF13519"/>
    </source>
</evidence>
<proteinExistence type="predicted"/>
<evidence type="ECO:0000313" key="3">
    <source>
        <dbReference type="WBParaSite" id="ACRNAN_scaffold800.g31259.t2"/>
    </source>
</evidence>
<feature type="domain" description="VWFA" evidence="1">
    <location>
        <begin position="4"/>
        <end position="62"/>
    </location>
</feature>
<dbReference type="AlphaFoldDB" id="A0A914EIM0"/>
<protein>
    <submittedName>
        <fullName evidence="3">VWFA domain-containing protein</fullName>
    </submittedName>
</protein>
<dbReference type="PANTHER" id="PTHR12957:SF2">
    <property type="entry name" value="INTEGRATOR COMPLEX SUBUNIT 6"/>
    <property type="match status" value="1"/>
</dbReference>
<dbReference type="GO" id="GO:0034472">
    <property type="term" value="P:snRNA 3'-end processing"/>
    <property type="evidence" value="ECO:0007669"/>
    <property type="project" value="TreeGrafter"/>
</dbReference>
<dbReference type="Gene3D" id="3.40.50.410">
    <property type="entry name" value="von Willebrand factor, type A domain"/>
    <property type="match status" value="1"/>
</dbReference>